<evidence type="ECO:0000313" key="2">
    <source>
        <dbReference type="EMBL" id="QDS93176.1"/>
    </source>
</evidence>
<evidence type="ECO:0000256" key="1">
    <source>
        <dbReference type="SAM" id="SignalP"/>
    </source>
</evidence>
<dbReference type="Proteomes" id="UP000320672">
    <property type="component" value="Chromosome"/>
</dbReference>
<sequence length="165" mass="17465" precursor="true">MGMQLRGAGRFFLIATVLVASISLVQSASAQKYDVGGSEILPQTVYPLGSMNTLSLYDTKSGSKVGTGYVEYKTDGGLPTKKNKPVDVVSGKYNYVQYAGGTSVDVGTVVGGFVEKTGKDQYFVRLVMTSTFTGGKVILKFDVDRSGAAWPFGQAPLANGILNVK</sequence>
<dbReference type="AlphaFoldDB" id="A0A517MEB0"/>
<name>A0A517MEB0_9BACT</name>
<gene>
    <name evidence="2" type="ORF">FF011L_19350</name>
</gene>
<feature type="chain" id="PRO_5021866543" evidence="1">
    <location>
        <begin position="31"/>
        <end position="165"/>
    </location>
</feature>
<reference evidence="2 3" key="1">
    <citation type="submission" date="2019-02" db="EMBL/GenBank/DDBJ databases">
        <title>Deep-cultivation of Planctomycetes and their phenomic and genomic characterization uncovers novel biology.</title>
        <authorList>
            <person name="Wiegand S."/>
            <person name="Jogler M."/>
            <person name="Boedeker C."/>
            <person name="Pinto D."/>
            <person name="Vollmers J."/>
            <person name="Rivas-Marin E."/>
            <person name="Kohn T."/>
            <person name="Peeters S.H."/>
            <person name="Heuer A."/>
            <person name="Rast P."/>
            <person name="Oberbeckmann S."/>
            <person name="Bunk B."/>
            <person name="Jeske O."/>
            <person name="Meyerdierks A."/>
            <person name="Storesund J.E."/>
            <person name="Kallscheuer N."/>
            <person name="Luecker S."/>
            <person name="Lage O.M."/>
            <person name="Pohl T."/>
            <person name="Merkel B.J."/>
            <person name="Hornburger P."/>
            <person name="Mueller R.-W."/>
            <person name="Bruemmer F."/>
            <person name="Labrenz M."/>
            <person name="Spormann A.M."/>
            <person name="Op den Camp H."/>
            <person name="Overmann J."/>
            <person name="Amann R."/>
            <person name="Jetten M.S.M."/>
            <person name="Mascher T."/>
            <person name="Medema M.H."/>
            <person name="Devos D.P."/>
            <person name="Kaster A.-K."/>
            <person name="Ovreas L."/>
            <person name="Rohde M."/>
            <person name="Galperin M.Y."/>
            <person name="Jogler C."/>
        </authorList>
    </citation>
    <scope>NUCLEOTIDE SEQUENCE [LARGE SCALE GENOMIC DNA]</scope>
    <source>
        <strain evidence="2 3">FF011L</strain>
    </source>
</reference>
<organism evidence="2 3">
    <name type="scientific">Roseimaritima multifibrata</name>
    <dbReference type="NCBI Taxonomy" id="1930274"/>
    <lineage>
        <taxon>Bacteria</taxon>
        <taxon>Pseudomonadati</taxon>
        <taxon>Planctomycetota</taxon>
        <taxon>Planctomycetia</taxon>
        <taxon>Pirellulales</taxon>
        <taxon>Pirellulaceae</taxon>
        <taxon>Roseimaritima</taxon>
    </lineage>
</organism>
<keyword evidence="1" id="KW-0732">Signal</keyword>
<accession>A0A517MEB0</accession>
<dbReference type="RefSeq" id="WP_145351355.1">
    <property type="nucleotide sequence ID" value="NZ_CP036262.1"/>
</dbReference>
<protein>
    <submittedName>
        <fullName evidence="2">Uncharacterized protein</fullName>
    </submittedName>
</protein>
<dbReference type="KEGG" id="rml:FF011L_19350"/>
<dbReference type="EMBL" id="CP036262">
    <property type="protein sequence ID" value="QDS93176.1"/>
    <property type="molecule type" value="Genomic_DNA"/>
</dbReference>
<keyword evidence="3" id="KW-1185">Reference proteome</keyword>
<feature type="signal peptide" evidence="1">
    <location>
        <begin position="1"/>
        <end position="30"/>
    </location>
</feature>
<proteinExistence type="predicted"/>
<evidence type="ECO:0000313" key="3">
    <source>
        <dbReference type="Proteomes" id="UP000320672"/>
    </source>
</evidence>